<dbReference type="Proteomes" id="UP000268014">
    <property type="component" value="Unassembled WGS sequence"/>
</dbReference>
<evidence type="ECO:0000313" key="3">
    <source>
        <dbReference type="EMBL" id="VDO48299.1"/>
    </source>
</evidence>
<reference evidence="5" key="1">
    <citation type="submission" date="2017-02" db="UniProtKB">
        <authorList>
            <consortium name="WormBaseParasite"/>
        </authorList>
    </citation>
    <scope>IDENTIFICATION</scope>
</reference>
<gene>
    <name evidence="3" type="ORF">HPLM_LOCUS13243</name>
</gene>
<reference evidence="3 4" key="2">
    <citation type="submission" date="2018-11" db="EMBL/GenBank/DDBJ databases">
        <authorList>
            <consortium name="Pathogen Informatics"/>
        </authorList>
    </citation>
    <scope>NUCLEOTIDE SEQUENCE [LARGE SCALE GENOMIC DNA]</scope>
    <source>
        <strain evidence="3 4">MHpl1</strain>
    </source>
</reference>
<dbReference type="Gene3D" id="3.50.4.10">
    <property type="entry name" value="Hepatocyte Growth Factor"/>
    <property type="match status" value="1"/>
</dbReference>
<feature type="chain" id="PRO_5043123937" evidence="1">
    <location>
        <begin position="16"/>
        <end position="58"/>
    </location>
</feature>
<dbReference type="EMBL" id="UZAF01018135">
    <property type="protein sequence ID" value="VDO48299.1"/>
    <property type="molecule type" value="Genomic_DNA"/>
</dbReference>
<keyword evidence="4" id="KW-1185">Reference proteome</keyword>
<organism evidence="5">
    <name type="scientific">Haemonchus placei</name>
    <name type="common">Barber's pole worm</name>
    <dbReference type="NCBI Taxonomy" id="6290"/>
    <lineage>
        <taxon>Eukaryota</taxon>
        <taxon>Metazoa</taxon>
        <taxon>Ecdysozoa</taxon>
        <taxon>Nematoda</taxon>
        <taxon>Chromadorea</taxon>
        <taxon>Rhabditida</taxon>
        <taxon>Rhabditina</taxon>
        <taxon>Rhabditomorpha</taxon>
        <taxon>Strongyloidea</taxon>
        <taxon>Trichostrongylidae</taxon>
        <taxon>Haemonchus</taxon>
    </lineage>
</organism>
<sequence>MLILFVIFLPTISWALKLECFERIRNHTLIGAVVVTLEDVSVQQCQHACLEAKNQGCR</sequence>
<accession>A0A0N4WPF3</accession>
<evidence type="ECO:0000313" key="4">
    <source>
        <dbReference type="Proteomes" id="UP000268014"/>
    </source>
</evidence>
<dbReference type="InterPro" id="IPR003609">
    <property type="entry name" value="Pan_app"/>
</dbReference>
<evidence type="ECO:0000256" key="1">
    <source>
        <dbReference type="SAM" id="SignalP"/>
    </source>
</evidence>
<keyword evidence="1" id="KW-0732">Signal</keyword>
<dbReference type="STRING" id="6290.A0A0N4WPF3"/>
<feature type="domain" description="Apple" evidence="2">
    <location>
        <begin position="20"/>
        <end position="58"/>
    </location>
</feature>
<dbReference type="AlphaFoldDB" id="A0A0N4WPF3"/>
<dbReference type="PROSITE" id="PS50948">
    <property type="entry name" value="PAN"/>
    <property type="match status" value="1"/>
</dbReference>
<protein>
    <submittedName>
        <fullName evidence="5">Apple domain-containing protein</fullName>
    </submittedName>
</protein>
<name>A0A0N4WPF3_HAEPC</name>
<dbReference type="Pfam" id="PF00024">
    <property type="entry name" value="PAN_1"/>
    <property type="match status" value="1"/>
</dbReference>
<evidence type="ECO:0000259" key="2">
    <source>
        <dbReference type="PROSITE" id="PS50948"/>
    </source>
</evidence>
<proteinExistence type="predicted"/>
<feature type="signal peptide" evidence="1">
    <location>
        <begin position="1"/>
        <end position="15"/>
    </location>
</feature>
<evidence type="ECO:0000313" key="5">
    <source>
        <dbReference type="WBParaSite" id="HPLM_0001325101-mRNA-1"/>
    </source>
</evidence>
<dbReference type="WBParaSite" id="HPLM_0001325101-mRNA-1">
    <property type="protein sequence ID" value="HPLM_0001325101-mRNA-1"/>
    <property type="gene ID" value="HPLM_0001325101"/>
</dbReference>
<dbReference type="OrthoDB" id="6423981at2759"/>